<dbReference type="InterPro" id="IPR036691">
    <property type="entry name" value="Endo/exonu/phosph_ase_sf"/>
</dbReference>
<name>A0A9P4MXY7_9PLEO</name>
<dbReference type="AlphaFoldDB" id="A0A9P4MXY7"/>
<organism evidence="1 2">
    <name type="scientific">Lojkania enalia</name>
    <dbReference type="NCBI Taxonomy" id="147567"/>
    <lineage>
        <taxon>Eukaryota</taxon>
        <taxon>Fungi</taxon>
        <taxon>Dikarya</taxon>
        <taxon>Ascomycota</taxon>
        <taxon>Pezizomycotina</taxon>
        <taxon>Dothideomycetes</taxon>
        <taxon>Pleosporomycetidae</taxon>
        <taxon>Pleosporales</taxon>
        <taxon>Pleosporales incertae sedis</taxon>
        <taxon>Lojkania</taxon>
    </lineage>
</organism>
<dbReference type="OrthoDB" id="4922997at2759"/>
<evidence type="ECO:0000313" key="2">
    <source>
        <dbReference type="Proteomes" id="UP000800093"/>
    </source>
</evidence>
<comment type="caution">
    <text evidence="1">The sequence shown here is derived from an EMBL/GenBank/DDBJ whole genome shotgun (WGS) entry which is preliminary data.</text>
</comment>
<sequence>VSKDIKAIQLYIDLVDITAVRVYISGRKLIIVLVYILDISLLIRTREENLEELSSRLQAINRLVQQERLYNLYTEVVVASNFNRHNLLWGGSYIDSIVS</sequence>
<protein>
    <submittedName>
        <fullName evidence="1">Uncharacterized protein</fullName>
    </submittedName>
</protein>
<evidence type="ECO:0000313" key="1">
    <source>
        <dbReference type="EMBL" id="KAF2257998.1"/>
    </source>
</evidence>
<reference evidence="2" key="1">
    <citation type="journal article" date="2020" name="Stud. Mycol.">
        <title>101 Dothideomycetes genomes: A test case for predicting lifestyles and emergence of pathogens.</title>
        <authorList>
            <person name="Haridas S."/>
            <person name="Albert R."/>
            <person name="Binder M."/>
            <person name="Bloem J."/>
            <person name="LaButti K."/>
            <person name="Salamov A."/>
            <person name="Andreopoulos B."/>
            <person name="Baker S."/>
            <person name="Barry K."/>
            <person name="Bills G."/>
            <person name="Bluhm B."/>
            <person name="Cannon C."/>
            <person name="Castanera R."/>
            <person name="Culley D."/>
            <person name="Daum C."/>
            <person name="Ezra D."/>
            <person name="Gonzalez J."/>
            <person name="Henrissat B."/>
            <person name="Kuo A."/>
            <person name="Liang C."/>
            <person name="Lipzen A."/>
            <person name="Lutzoni F."/>
            <person name="Magnuson J."/>
            <person name="Mondo S."/>
            <person name="Nolan M."/>
            <person name="Ohm R."/>
            <person name="Pangilinan J."/>
            <person name="Park H.-J."/>
            <person name="Ramirez L."/>
            <person name="Alfaro M."/>
            <person name="Sun H."/>
            <person name="Tritt A."/>
            <person name="Yoshinaga Y."/>
            <person name="Zwiers L.-H."/>
            <person name="Turgeon B."/>
            <person name="Goodwin S."/>
            <person name="Spatafora J."/>
            <person name="Crous P."/>
            <person name="Grigoriev I."/>
        </authorList>
    </citation>
    <scope>NUCLEOTIDE SEQUENCE [LARGE SCALE GENOMIC DNA]</scope>
    <source>
        <strain evidence="2">CBS 304.66</strain>
    </source>
</reference>
<feature type="non-terminal residue" evidence="1">
    <location>
        <position position="1"/>
    </location>
</feature>
<dbReference type="SUPFAM" id="SSF56219">
    <property type="entry name" value="DNase I-like"/>
    <property type="match status" value="1"/>
</dbReference>
<proteinExistence type="predicted"/>
<accession>A0A9P4MXY7</accession>
<dbReference type="EMBL" id="ML986799">
    <property type="protein sequence ID" value="KAF2257998.1"/>
    <property type="molecule type" value="Genomic_DNA"/>
</dbReference>
<dbReference type="Proteomes" id="UP000800093">
    <property type="component" value="Unassembled WGS sequence"/>
</dbReference>
<gene>
    <name evidence="1" type="ORF">CC78DRAFT_480267</name>
</gene>
<keyword evidence="2" id="KW-1185">Reference proteome</keyword>